<sequence>MSWVSFEPRPMRSREEIARIVHGVSLRRGLDELATAIALMTIAVESGSNGHWWCPWNAKDSTSRNYQFDSQSDDGFSVGYFQQQNRRPGETPSGSDDWWGPMRSRMTLEDAADQFLARLTHDWRSAADNPALAGRFAQDVQGSGFGERYQQHWDEAWDVLRRALAEAAVPEPTLVAKKSGEVMGFVGDPVWLEDVLREALGDRLVVEPDWEKRGTGGAMGDVWGVMIHHTGNINETVSAIRDGVHQPGGFLPGPLAQCLIKPDGTCHLIAVGPCNHAGRGSYQGVGTDCGNRRLIGFECCWPTPRPELPGGCDTCEPWSAPLIITMRDATAAVLTKLGYSSERVIGHKEYAGSAQGKWDPGNLSMDWFRGEVQKDLDDAVFPGEQPMPAPEPDPDPVLPPKLLPEPNPRSDRQLLEEIWDQLRGPGGNGWRQLGGNTVVDYLHEIGCFATDLRHQLDELSTMLEALTTRGLSTTPNGSTAPRKAAAKKVPPKKIPAKKTPAKKTAASAATRKPHAKKPAKKTS</sequence>
<dbReference type="InterPro" id="IPR002502">
    <property type="entry name" value="Amidase_domain"/>
</dbReference>
<dbReference type="GO" id="GO:0008745">
    <property type="term" value="F:N-acetylmuramoyl-L-alanine amidase activity"/>
    <property type="evidence" value="ECO:0007669"/>
    <property type="project" value="InterPro"/>
</dbReference>
<dbReference type="SMART" id="SM00644">
    <property type="entry name" value="Ami_2"/>
    <property type="match status" value="1"/>
</dbReference>
<dbReference type="RefSeq" id="WP_246228822.1">
    <property type="nucleotide sequence ID" value="NZ_AP022574.1"/>
</dbReference>
<dbReference type="KEGG" id="mpsc:MPSYJ_00160"/>
<feature type="compositionally biased region" description="Basic residues" evidence="1">
    <location>
        <begin position="484"/>
        <end position="501"/>
    </location>
</feature>
<dbReference type="GO" id="GO:0009253">
    <property type="term" value="P:peptidoglycan catabolic process"/>
    <property type="evidence" value="ECO:0007669"/>
    <property type="project" value="InterPro"/>
</dbReference>
<protein>
    <recommendedName>
        <fullName evidence="2">N-acetylmuramoyl-L-alanine amidase domain-containing protein</fullName>
    </recommendedName>
</protein>
<organism evidence="3 4">
    <name type="scientific">Mycolicibacterium psychrotolerans</name>
    <dbReference type="NCBI Taxonomy" id="216929"/>
    <lineage>
        <taxon>Bacteria</taxon>
        <taxon>Bacillati</taxon>
        <taxon>Actinomycetota</taxon>
        <taxon>Actinomycetes</taxon>
        <taxon>Mycobacteriales</taxon>
        <taxon>Mycobacteriaceae</taxon>
        <taxon>Mycolicibacterium</taxon>
    </lineage>
</organism>
<reference evidence="3 4" key="1">
    <citation type="journal article" date="2019" name="Emerg. Microbes Infect.">
        <title>Comprehensive subspecies identification of 175 nontuberculous mycobacteria species based on 7547 genomic profiles.</title>
        <authorList>
            <person name="Matsumoto Y."/>
            <person name="Kinjo T."/>
            <person name="Motooka D."/>
            <person name="Nabeya D."/>
            <person name="Jung N."/>
            <person name="Uechi K."/>
            <person name="Horii T."/>
            <person name="Iida T."/>
            <person name="Fujita J."/>
            <person name="Nakamura S."/>
        </authorList>
    </citation>
    <scope>NUCLEOTIDE SEQUENCE [LARGE SCALE GENOMIC DNA]</scope>
    <source>
        <strain evidence="3 4">JCM 13323</strain>
    </source>
</reference>
<dbReference type="AlphaFoldDB" id="A0A7I7M311"/>
<feature type="compositionally biased region" description="Basic residues" evidence="1">
    <location>
        <begin position="511"/>
        <end position="523"/>
    </location>
</feature>
<evidence type="ECO:0000256" key="1">
    <source>
        <dbReference type="SAM" id="MobiDB-lite"/>
    </source>
</evidence>
<name>A0A7I7M311_9MYCO</name>
<evidence type="ECO:0000313" key="3">
    <source>
        <dbReference type="EMBL" id="BBX66555.1"/>
    </source>
</evidence>
<accession>A0A7I7M311</accession>
<gene>
    <name evidence="3" type="ORF">MPSYJ_00160</name>
</gene>
<proteinExistence type="predicted"/>
<feature type="region of interest" description="Disordered" evidence="1">
    <location>
        <begin position="379"/>
        <end position="409"/>
    </location>
</feature>
<dbReference type="SUPFAM" id="SSF55846">
    <property type="entry name" value="N-acetylmuramoyl-L-alanine amidase-like"/>
    <property type="match status" value="1"/>
</dbReference>
<feature type="compositionally biased region" description="Pro residues" evidence="1">
    <location>
        <begin position="385"/>
        <end position="407"/>
    </location>
</feature>
<dbReference type="Gene3D" id="3.40.80.10">
    <property type="entry name" value="Peptidoglycan recognition protein-like"/>
    <property type="match status" value="1"/>
</dbReference>
<dbReference type="Pfam" id="PF01510">
    <property type="entry name" value="Amidase_2"/>
    <property type="match status" value="1"/>
</dbReference>
<keyword evidence="4" id="KW-1185">Reference proteome</keyword>
<dbReference type="InterPro" id="IPR036505">
    <property type="entry name" value="Amidase/PGRP_sf"/>
</dbReference>
<feature type="region of interest" description="Disordered" evidence="1">
    <location>
        <begin position="470"/>
        <end position="523"/>
    </location>
</feature>
<dbReference type="EMBL" id="AP022574">
    <property type="protein sequence ID" value="BBX66555.1"/>
    <property type="molecule type" value="Genomic_DNA"/>
</dbReference>
<evidence type="ECO:0000313" key="4">
    <source>
        <dbReference type="Proteomes" id="UP000466514"/>
    </source>
</evidence>
<evidence type="ECO:0000259" key="2">
    <source>
        <dbReference type="SMART" id="SM00644"/>
    </source>
</evidence>
<feature type="domain" description="N-acetylmuramoyl-L-alanine amidase" evidence="2">
    <location>
        <begin position="210"/>
        <end position="361"/>
    </location>
</feature>
<dbReference type="Proteomes" id="UP000466514">
    <property type="component" value="Chromosome"/>
</dbReference>